<dbReference type="AlphaFoldDB" id="A0A0E9QXR5"/>
<reference evidence="1" key="2">
    <citation type="journal article" date="2015" name="Fish Shellfish Immunol.">
        <title>Early steps in the European eel (Anguilla anguilla)-Vibrio vulnificus interaction in the gills: Role of the RtxA13 toxin.</title>
        <authorList>
            <person name="Callol A."/>
            <person name="Pajuelo D."/>
            <person name="Ebbesson L."/>
            <person name="Teles M."/>
            <person name="MacKenzie S."/>
            <person name="Amaro C."/>
        </authorList>
    </citation>
    <scope>NUCLEOTIDE SEQUENCE</scope>
</reference>
<proteinExistence type="predicted"/>
<reference evidence="1" key="1">
    <citation type="submission" date="2014-11" db="EMBL/GenBank/DDBJ databases">
        <authorList>
            <person name="Amaro Gonzalez C."/>
        </authorList>
    </citation>
    <scope>NUCLEOTIDE SEQUENCE</scope>
</reference>
<accession>A0A0E9QXR5</accession>
<name>A0A0E9QXR5_ANGAN</name>
<dbReference type="EMBL" id="GBXM01087330">
    <property type="protein sequence ID" value="JAH21247.1"/>
    <property type="molecule type" value="Transcribed_RNA"/>
</dbReference>
<sequence length="25" mass="2802">MLLQCSAQCHNTDKTVTMRGKFCVS</sequence>
<organism evidence="1">
    <name type="scientific">Anguilla anguilla</name>
    <name type="common">European freshwater eel</name>
    <name type="synonym">Muraena anguilla</name>
    <dbReference type="NCBI Taxonomy" id="7936"/>
    <lineage>
        <taxon>Eukaryota</taxon>
        <taxon>Metazoa</taxon>
        <taxon>Chordata</taxon>
        <taxon>Craniata</taxon>
        <taxon>Vertebrata</taxon>
        <taxon>Euteleostomi</taxon>
        <taxon>Actinopterygii</taxon>
        <taxon>Neopterygii</taxon>
        <taxon>Teleostei</taxon>
        <taxon>Anguilliformes</taxon>
        <taxon>Anguillidae</taxon>
        <taxon>Anguilla</taxon>
    </lineage>
</organism>
<protein>
    <submittedName>
        <fullName evidence="1">Uncharacterized protein</fullName>
    </submittedName>
</protein>
<evidence type="ECO:0000313" key="1">
    <source>
        <dbReference type="EMBL" id="JAH21247.1"/>
    </source>
</evidence>